<dbReference type="Pfam" id="PF00293">
    <property type="entry name" value="NUDIX"/>
    <property type="match status" value="1"/>
</dbReference>
<evidence type="ECO:0000313" key="3">
    <source>
        <dbReference type="Proteomes" id="UP000270342"/>
    </source>
</evidence>
<organism evidence="2 3">
    <name type="scientific">Pararobbsia silviterrae</name>
    <dbReference type="NCBI Taxonomy" id="1792498"/>
    <lineage>
        <taxon>Bacteria</taxon>
        <taxon>Pseudomonadati</taxon>
        <taxon>Pseudomonadota</taxon>
        <taxon>Betaproteobacteria</taxon>
        <taxon>Burkholderiales</taxon>
        <taxon>Burkholderiaceae</taxon>
        <taxon>Pararobbsia</taxon>
    </lineage>
</organism>
<dbReference type="Proteomes" id="UP000270342">
    <property type="component" value="Unassembled WGS sequence"/>
</dbReference>
<accession>A0A494YAN5</accession>
<reference evidence="2 3" key="1">
    <citation type="submission" date="2018-10" db="EMBL/GenBank/DDBJ databases">
        <title>Robbsia sp. DHC34, isolated from soil.</title>
        <authorList>
            <person name="Gao Z.-H."/>
            <person name="Qiu L.-H."/>
        </authorList>
    </citation>
    <scope>NUCLEOTIDE SEQUENCE [LARGE SCALE GENOMIC DNA]</scope>
    <source>
        <strain evidence="2 3">DHC34</strain>
    </source>
</reference>
<dbReference type="SUPFAM" id="SSF55811">
    <property type="entry name" value="Nudix"/>
    <property type="match status" value="1"/>
</dbReference>
<dbReference type="EMBL" id="RBZU01000002">
    <property type="protein sequence ID" value="RKP57705.1"/>
    <property type="molecule type" value="Genomic_DNA"/>
</dbReference>
<dbReference type="PROSITE" id="PS51462">
    <property type="entry name" value="NUDIX"/>
    <property type="match status" value="1"/>
</dbReference>
<sequence length="154" mass="16798">MNEPLDIPRIESSTSRTAPVAAVIGVVIRDAHVLLVQRRNPPDAGLWGLPGGKIHYGESIGAAAVREILEETSVTTEALHVFTAIDALDADRSGAWQHHFVLVAVLCRWLDGEPLAADDALEARWYPLDRLDKSELVLSAGVTDVVRQAFDLDR</sequence>
<gene>
    <name evidence="2" type="ORF">D7S86_07145</name>
</gene>
<name>A0A494YAN5_9BURK</name>
<dbReference type="InterPro" id="IPR015797">
    <property type="entry name" value="NUDIX_hydrolase-like_dom_sf"/>
</dbReference>
<dbReference type="PANTHER" id="PTHR43736:SF1">
    <property type="entry name" value="DIHYDRONEOPTERIN TRIPHOSPHATE DIPHOSPHATASE"/>
    <property type="match status" value="1"/>
</dbReference>
<comment type="caution">
    <text evidence="2">The sequence shown here is derived from an EMBL/GenBank/DDBJ whole genome shotgun (WGS) entry which is preliminary data.</text>
</comment>
<proteinExistence type="predicted"/>
<dbReference type="Gene3D" id="3.90.79.10">
    <property type="entry name" value="Nucleoside Triphosphate Pyrophosphohydrolase"/>
    <property type="match status" value="1"/>
</dbReference>
<feature type="domain" description="Nudix hydrolase" evidence="1">
    <location>
        <begin position="18"/>
        <end position="150"/>
    </location>
</feature>
<evidence type="ECO:0000313" key="2">
    <source>
        <dbReference type="EMBL" id="RKP57705.1"/>
    </source>
</evidence>
<dbReference type="PANTHER" id="PTHR43736">
    <property type="entry name" value="ADP-RIBOSE PYROPHOSPHATASE"/>
    <property type="match status" value="1"/>
</dbReference>
<dbReference type="CDD" id="cd04673">
    <property type="entry name" value="NUDIX_ADPRase"/>
    <property type="match status" value="1"/>
</dbReference>
<dbReference type="OrthoDB" id="542521at2"/>
<dbReference type="RefSeq" id="WP_121084945.1">
    <property type="nucleotide sequence ID" value="NZ_RBZU01000002.1"/>
</dbReference>
<evidence type="ECO:0000259" key="1">
    <source>
        <dbReference type="PROSITE" id="PS51462"/>
    </source>
</evidence>
<dbReference type="InterPro" id="IPR000086">
    <property type="entry name" value="NUDIX_hydrolase_dom"/>
</dbReference>
<dbReference type="GO" id="GO:0003824">
    <property type="term" value="F:catalytic activity"/>
    <property type="evidence" value="ECO:0007669"/>
    <property type="project" value="UniProtKB-ARBA"/>
</dbReference>
<protein>
    <submittedName>
        <fullName evidence="2">NUDIX domain-containing protein</fullName>
    </submittedName>
</protein>
<keyword evidence="3" id="KW-1185">Reference proteome</keyword>
<dbReference type="AlphaFoldDB" id="A0A494YAN5"/>